<feature type="transmembrane region" description="Helical" evidence="2">
    <location>
        <begin position="42"/>
        <end position="60"/>
    </location>
</feature>
<keyword evidence="2" id="KW-1133">Transmembrane helix</keyword>
<feature type="transmembrane region" description="Helical" evidence="2">
    <location>
        <begin position="75"/>
        <end position="95"/>
    </location>
</feature>
<dbReference type="AlphaFoldDB" id="M7XKF5"/>
<evidence type="ECO:0000313" key="3">
    <source>
        <dbReference type="EMBL" id="EMS24349.1"/>
    </source>
</evidence>
<sequence>MCLTGIFRKVFQVCPGVLSPPVLPTSVSPQTRADCVARHSQGFNILMLAVLAGSTFYYLWPSIKAQQWPTDGVSIAQYIGGASSLVALVVGLVFCACSGPEIGGLGILLAVIEAGSYGYWAAKEDVTKLWCVPLHLPGPPRSLTSAFPLSSSAAGAVGEVPNSGAVTKLINCSWGQIKTAIIAFLVISCILQLSVSVLAIGCMSGGTSQSLGKATGYHHIAHSLPKMRFGRQQARWKGKGRAMDGDDEEAGLPLREEGIEKRGGRDAELSSSDSEDSYHEDDEKRAGTSGRRGKRASVAV</sequence>
<dbReference type="HOGENOM" id="CLU_927977_0_0_1"/>
<feature type="transmembrane region" description="Helical" evidence="2">
    <location>
        <begin position="102"/>
        <end position="120"/>
    </location>
</feature>
<feature type="compositionally biased region" description="Basic residues" evidence="1">
    <location>
        <begin position="291"/>
        <end position="300"/>
    </location>
</feature>
<reference evidence="3 4" key="1">
    <citation type="journal article" date="2012" name="Nat. Commun.">
        <title>A multi-omic map of the lipid-producing yeast Rhodosporidium toruloides.</title>
        <authorList>
            <person name="Zhu Z."/>
            <person name="Zhang S."/>
            <person name="Liu H."/>
            <person name="Shen H."/>
            <person name="Lin X."/>
            <person name="Yang F."/>
            <person name="Zhou Y.J."/>
            <person name="Jin G."/>
            <person name="Ye M."/>
            <person name="Zou H."/>
            <person name="Zou H."/>
            <person name="Zhao Z.K."/>
        </authorList>
    </citation>
    <scope>NUCLEOTIDE SEQUENCE [LARGE SCALE GENOMIC DNA]</scope>
    <source>
        <strain evidence="3 4">NP11</strain>
    </source>
</reference>
<evidence type="ECO:0000256" key="1">
    <source>
        <dbReference type="SAM" id="MobiDB-lite"/>
    </source>
</evidence>
<keyword evidence="2" id="KW-0812">Transmembrane</keyword>
<dbReference type="GeneID" id="27370366"/>
<proteinExistence type="predicted"/>
<evidence type="ECO:0000256" key="2">
    <source>
        <dbReference type="SAM" id="Phobius"/>
    </source>
</evidence>
<dbReference type="EMBL" id="KB722645">
    <property type="protein sequence ID" value="EMS24349.1"/>
    <property type="molecule type" value="Genomic_DNA"/>
</dbReference>
<dbReference type="Proteomes" id="UP000016926">
    <property type="component" value="Unassembled WGS sequence"/>
</dbReference>
<feature type="transmembrane region" description="Helical" evidence="2">
    <location>
        <begin position="181"/>
        <end position="203"/>
    </location>
</feature>
<gene>
    <name evidence="3" type="ORF">RHTO_06353</name>
</gene>
<feature type="region of interest" description="Disordered" evidence="1">
    <location>
        <begin position="233"/>
        <end position="300"/>
    </location>
</feature>
<protein>
    <submittedName>
        <fullName evidence="3">Uncharacterized protein</fullName>
    </submittedName>
</protein>
<name>M7XKF5_RHOT1</name>
<dbReference type="RefSeq" id="XP_016275468.1">
    <property type="nucleotide sequence ID" value="XM_016420014.1"/>
</dbReference>
<keyword evidence="2" id="KW-0472">Membrane</keyword>
<feature type="compositionally biased region" description="Basic and acidic residues" evidence="1">
    <location>
        <begin position="254"/>
        <end position="268"/>
    </location>
</feature>
<evidence type="ECO:0000313" key="4">
    <source>
        <dbReference type="Proteomes" id="UP000016926"/>
    </source>
</evidence>
<organism evidence="3 4">
    <name type="scientific">Rhodotorula toruloides (strain NP11)</name>
    <name type="common">Yeast</name>
    <name type="synonym">Rhodosporidium toruloides</name>
    <dbReference type="NCBI Taxonomy" id="1130832"/>
    <lineage>
        <taxon>Eukaryota</taxon>
        <taxon>Fungi</taxon>
        <taxon>Dikarya</taxon>
        <taxon>Basidiomycota</taxon>
        <taxon>Pucciniomycotina</taxon>
        <taxon>Microbotryomycetes</taxon>
        <taxon>Sporidiobolales</taxon>
        <taxon>Sporidiobolaceae</taxon>
        <taxon>Rhodotorula</taxon>
    </lineage>
</organism>
<keyword evidence="4" id="KW-1185">Reference proteome</keyword>
<accession>M7XKF5</accession>
<dbReference type="OrthoDB" id="2527229at2759"/>